<comment type="caution">
    <text evidence="12">The sequence shown here is derived from an EMBL/GenBank/DDBJ whole genome shotgun (WGS) entry which is preliminary data.</text>
</comment>
<comment type="similarity">
    <text evidence="2 10">Belongs to the ABC transporter superfamily.</text>
</comment>
<dbReference type="PANTHER" id="PTHR43553:SF24">
    <property type="entry name" value="ENERGY-COUPLING FACTOR TRANSPORTER ATP-BINDING PROTEIN ECFA1"/>
    <property type="match status" value="1"/>
</dbReference>
<proteinExistence type="inferred from homology"/>
<evidence type="ECO:0000256" key="3">
    <source>
        <dbReference type="ARBA" id="ARBA00022448"/>
    </source>
</evidence>
<evidence type="ECO:0000256" key="4">
    <source>
        <dbReference type="ARBA" id="ARBA00022475"/>
    </source>
</evidence>
<evidence type="ECO:0000256" key="5">
    <source>
        <dbReference type="ARBA" id="ARBA00022741"/>
    </source>
</evidence>
<dbReference type="Proteomes" id="UP001595752">
    <property type="component" value="Unassembled WGS sequence"/>
</dbReference>
<protein>
    <recommendedName>
        <fullName evidence="10">ABC transporter ATP-binding protein</fullName>
    </recommendedName>
</protein>
<keyword evidence="8 10" id="KW-0472">Membrane</keyword>
<sequence>MKPILFDIDHLSHCYADGTIALRNLSLTIKQGKKIALLGNNGAGKSTLFLHLNGILQPTNGTIRFKGKEVAYDRKSLLSLRKQVGIVFQDPDSQLFSASVIQDISFGPQNLGLLKEEVLRKVEWAMEQTETTRFRDKPTHFLSLGQKKRVAIAGVLAMDPEVIILDEPTAGLDSYFSKQIMKVLDHIQKQGKTIILSTHDVNLAYQWADEIIVMHDGEILCHGDPVTVFERDKLIKKAHLDKPWVMETFQTLVQEKFLASSQTIPQSKEELFQKIRYSIEKIPYSS</sequence>
<comment type="function">
    <text evidence="10">Part of an ABC transporter complex. Responsible for energy coupling to the transport system.</text>
</comment>
<evidence type="ECO:0000259" key="11">
    <source>
        <dbReference type="PROSITE" id="PS50893"/>
    </source>
</evidence>
<evidence type="ECO:0000256" key="10">
    <source>
        <dbReference type="RuleBase" id="RU364103"/>
    </source>
</evidence>
<dbReference type="InterPro" id="IPR005876">
    <property type="entry name" value="Co_trans_ATP-bd"/>
</dbReference>
<dbReference type="InterPro" id="IPR017871">
    <property type="entry name" value="ABC_transporter-like_CS"/>
</dbReference>
<dbReference type="InterPro" id="IPR003439">
    <property type="entry name" value="ABC_transporter-like_ATP-bd"/>
</dbReference>
<comment type="function">
    <text evidence="9">Probably part of an ABC transporter complex. Responsible for energy coupling to the transport system.</text>
</comment>
<dbReference type="GO" id="GO:0005524">
    <property type="term" value="F:ATP binding"/>
    <property type="evidence" value="ECO:0007669"/>
    <property type="project" value="UniProtKB-KW"/>
</dbReference>
<reference evidence="13" key="1">
    <citation type="journal article" date="2019" name="Int. J. Syst. Evol. Microbiol.">
        <title>The Global Catalogue of Microorganisms (GCM) 10K type strain sequencing project: providing services to taxonomists for standard genome sequencing and annotation.</title>
        <authorList>
            <consortium name="The Broad Institute Genomics Platform"/>
            <consortium name="The Broad Institute Genome Sequencing Center for Infectious Disease"/>
            <person name="Wu L."/>
            <person name="Ma J."/>
        </authorList>
    </citation>
    <scope>NUCLEOTIDE SEQUENCE [LARGE SCALE GENOMIC DNA]</scope>
    <source>
        <strain evidence="13">CCUG 61889</strain>
    </source>
</reference>
<evidence type="ECO:0000313" key="13">
    <source>
        <dbReference type="Proteomes" id="UP001595752"/>
    </source>
</evidence>
<dbReference type="PROSITE" id="PS00211">
    <property type="entry name" value="ABC_TRANSPORTER_1"/>
    <property type="match status" value="1"/>
</dbReference>
<dbReference type="Pfam" id="PF00005">
    <property type="entry name" value="ABC_tran"/>
    <property type="match status" value="1"/>
</dbReference>
<dbReference type="SMART" id="SM00382">
    <property type="entry name" value="AAA"/>
    <property type="match status" value="1"/>
</dbReference>
<keyword evidence="6 10" id="KW-0067">ATP-binding</keyword>
<dbReference type="RefSeq" id="WP_377913951.1">
    <property type="nucleotide sequence ID" value="NZ_JBHRZT010000031.1"/>
</dbReference>
<keyword evidence="5 10" id="KW-0547">Nucleotide-binding</keyword>
<keyword evidence="4 10" id="KW-1003">Cell membrane</keyword>
<evidence type="ECO:0000256" key="1">
    <source>
        <dbReference type="ARBA" id="ARBA00004202"/>
    </source>
</evidence>
<dbReference type="InterPro" id="IPR003593">
    <property type="entry name" value="AAA+_ATPase"/>
</dbReference>
<evidence type="ECO:0000256" key="2">
    <source>
        <dbReference type="ARBA" id="ARBA00005417"/>
    </source>
</evidence>
<evidence type="ECO:0000256" key="7">
    <source>
        <dbReference type="ARBA" id="ARBA00022967"/>
    </source>
</evidence>
<dbReference type="InterPro" id="IPR015856">
    <property type="entry name" value="ABC_transpr_CbiO/EcfA_su"/>
</dbReference>
<evidence type="ECO:0000313" key="12">
    <source>
        <dbReference type="EMBL" id="MFC3883454.1"/>
    </source>
</evidence>
<dbReference type="EMBL" id="JBHRZT010000031">
    <property type="protein sequence ID" value="MFC3883454.1"/>
    <property type="molecule type" value="Genomic_DNA"/>
</dbReference>
<evidence type="ECO:0000256" key="9">
    <source>
        <dbReference type="ARBA" id="ARBA00025157"/>
    </source>
</evidence>
<keyword evidence="7" id="KW-1278">Translocase</keyword>
<dbReference type="CDD" id="cd03225">
    <property type="entry name" value="ABC_cobalt_CbiO_domain1"/>
    <property type="match status" value="1"/>
</dbReference>
<dbReference type="SUPFAM" id="SSF52540">
    <property type="entry name" value="P-loop containing nucleoside triphosphate hydrolases"/>
    <property type="match status" value="1"/>
</dbReference>
<name>A0ABV8B2N9_9BACI</name>
<evidence type="ECO:0000256" key="6">
    <source>
        <dbReference type="ARBA" id="ARBA00022840"/>
    </source>
</evidence>
<dbReference type="InterPro" id="IPR050095">
    <property type="entry name" value="ECF_ABC_transporter_ATP-bd"/>
</dbReference>
<accession>A0ABV8B2N9</accession>
<gene>
    <name evidence="12" type="ORF">ACFOU2_07960</name>
</gene>
<feature type="domain" description="ABC transporter" evidence="11">
    <location>
        <begin position="6"/>
        <end position="241"/>
    </location>
</feature>
<dbReference type="NCBIfam" id="TIGR01166">
    <property type="entry name" value="cbiO"/>
    <property type="match status" value="1"/>
</dbReference>
<organism evidence="12 13">
    <name type="scientific">Bacillus songklensis</name>
    <dbReference type="NCBI Taxonomy" id="1069116"/>
    <lineage>
        <taxon>Bacteria</taxon>
        <taxon>Bacillati</taxon>
        <taxon>Bacillota</taxon>
        <taxon>Bacilli</taxon>
        <taxon>Bacillales</taxon>
        <taxon>Bacillaceae</taxon>
        <taxon>Bacillus</taxon>
    </lineage>
</organism>
<dbReference type="PANTHER" id="PTHR43553">
    <property type="entry name" value="HEAVY METAL TRANSPORTER"/>
    <property type="match status" value="1"/>
</dbReference>
<comment type="subcellular location">
    <subcellularLocation>
        <location evidence="1 10">Cell membrane</location>
        <topology evidence="1 10">Peripheral membrane protein</topology>
    </subcellularLocation>
</comment>
<keyword evidence="3 10" id="KW-0813">Transport</keyword>
<dbReference type="PROSITE" id="PS50893">
    <property type="entry name" value="ABC_TRANSPORTER_2"/>
    <property type="match status" value="1"/>
</dbReference>
<dbReference type="InterPro" id="IPR027417">
    <property type="entry name" value="P-loop_NTPase"/>
</dbReference>
<evidence type="ECO:0000256" key="8">
    <source>
        <dbReference type="ARBA" id="ARBA00023136"/>
    </source>
</evidence>
<keyword evidence="13" id="KW-1185">Reference proteome</keyword>
<dbReference type="Gene3D" id="3.40.50.300">
    <property type="entry name" value="P-loop containing nucleotide triphosphate hydrolases"/>
    <property type="match status" value="1"/>
</dbReference>